<evidence type="ECO:0000256" key="1">
    <source>
        <dbReference type="ARBA" id="ARBA00005125"/>
    </source>
</evidence>
<evidence type="ECO:0000313" key="5">
    <source>
        <dbReference type="Proteomes" id="UP000315403"/>
    </source>
</evidence>
<dbReference type="RefSeq" id="WP_142087196.1">
    <property type="nucleotide sequence ID" value="NZ_SZUV01000001.1"/>
</dbReference>
<dbReference type="PANTHER" id="PTHR43000">
    <property type="entry name" value="DTDP-D-GLUCOSE 4,6-DEHYDRATASE-RELATED"/>
    <property type="match status" value="1"/>
</dbReference>
<gene>
    <name evidence="4" type="primary">yfnG_2</name>
    <name evidence="4" type="ORF">DLNHIDIE_01073</name>
</gene>
<accession>A0A543Q4E4</accession>
<comment type="similarity">
    <text evidence="2">Belongs to the NAD(P)-dependent epimerase/dehydratase family.</text>
</comment>
<comment type="caution">
    <text evidence="4">The sequence shown here is derived from an EMBL/GenBank/DDBJ whole genome shotgun (WGS) entry which is preliminary data.</text>
</comment>
<feature type="domain" description="NAD-dependent epimerase/dehydratase" evidence="3">
    <location>
        <begin position="15"/>
        <end position="256"/>
    </location>
</feature>
<comment type="pathway">
    <text evidence="1">Bacterial outer membrane biogenesis; LPS O-antigen biosynthesis.</text>
</comment>
<protein>
    <submittedName>
        <fullName evidence="4">Putative sugar dehydratase/epimerase YfnG</fullName>
    </submittedName>
</protein>
<evidence type="ECO:0000313" key="4">
    <source>
        <dbReference type="EMBL" id="TQN51205.1"/>
    </source>
</evidence>
<organism evidence="4 5">
    <name type="scientific">Acidithiobacillus thiooxidans ATCC 19377</name>
    <dbReference type="NCBI Taxonomy" id="637390"/>
    <lineage>
        <taxon>Bacteria</taxon>
        <taxon>Pseudomonadati</taxon>
        <taxon>Pseudomonadota</taxon>
        <taxon>Acidithiobacillia</taxon>
        <taxon>Acidithiobacillales</taxon>
        <taxon>Acidithiobacillaceae</taxon>
        <taxon>Acidithiobacillus</taxon>
    </lineage>
</organism>
<reference evidence="4 5" key="1">
    <citation type="submission" date="2019-03" db="EMBL/GenBank/DDBJ databases">
        <title>New insights into Acidothiobacillus thiooxidans sulfur metabolism through coupled gene expression, solution geochemistry, microscopy and spectroscopy analyses.</title>
        <authorList>
            <person name="Camacho D."/>
            <person name="Frazao R."/>
            <person name="Fouillen A."/>
            <person name="Nanci A."/>
            <person name="Lang B.F."/>
            <person name="Apte S.C."/>
            <person name="Baron C."/>
            <person name="Warren L.A."/>
        </authorList>
    </citation>
    <scope>NUCLEOTIDE SEQUENCE [LARGE SCALE GENOMIC DNA]</scope>
    <source>
        <strain evidence="4 5">ATCC 19377</strain>
    </source>
</reference>
<dbReference type="AlphaFoldDB" id="A0A543Q4E4"/>
<proteinExistence type="inferred from homology"/>
<dbReference type="InterPro" id="IPR001509">
    <property type="entry name" value="Epimerase_deHydtase"/>
</dbReference>
<dbReference type="Gene3D" id="3.40.50.720">
    <property type="entry name" value="NAD(P)-binding Rossmann-like Domain"/>
    <property type="match status" value="1"/>
</dbReference>
<name>A0A543Q4E4_ACITH</name>
<dbReference type="SUPFAM" id="SSF51735">
    <property type="entry name" value="NAD(P)-binding Rossmann-fold domains"/>
    <property type="match status" value="1"/>
</dbReference>
<dbReference type="Pfam" id="PF01370">
    <property type="entry name" value="Epimerase"/>
    <property type="match status" value="1"/>
</dbReference>
<sequence>MAADMENFWAGRTCLVTGGAGFGGSHLCEHLLNLGADVHVLDRWLPRNSYLMLSEQISKVNYIQGDIRDMDLLRLTLERFEINTIFHLAAQPIVPISNVLPQETFSINAQGTYTVLEAMRTAKSVDRMVFASSGAYYGATFTNQAIQESHPPLPATNIYAPSKVAGDVAVRTYAHVYGLKTAACRFMNTYGPGDTNFSRIIPRAIKNMITDSSYDFGARDDGSSQIDCLYIGDMAQAYTSVAENLESVAGEAFNFGTGIPVAIRDLTSAASQVFDGQVRTPIFSGPTKKKPSIKYLDINHAQKILDWQPTTTITEGLEKTIKWYQENWNLL</sequence>
<dbReference type="EMBL" id="SZUV01000001">
    <property type="protein sequence ID" value="TQN51205.1"/>
    <property type="molecule type" value="Genomic_DNA"/>
</dbReference>
<evidence type="ECO:0000259" key="3">
    <source>
        <dbReference type="Pfam" id="PF01370"/>
    </source>
</evidence>
<evidence type="ECO:0000256" key="2">
    <source>
        <dbReference type="ARBA" id="ARBA00007637"/>
    </source>
</evidence>
<dbReference type="Proteomes" id="UP000315403">
    <property type="component" value="Unassembled WGS sequence"/>
</dbReference>
<dbReference type="InterPro" id="IPR036291">
    <property type="entry name" value="NAD(P)-bd_dom_sf"/>
</dbReference>